<proteinExistence type="predicted"/>
<accession>A0A3T0E8P9</accession>
<organism evidence="1 2">
    <name type="scientific">Glycocaulis alkaliphilus</name>
    <dbReference type="NCBI Taxonomy" id="1434191"/>
    <lineage>
        <taxon>Bacteria</taxon>
        <taxon>Pseudomonadati</taxon>
        <taxon>Pseudomonadota</taxon>
        <taxon>Alphaproteobacteria</taxon>
        <taxon>Maricaulales</taxon>
        <taxon>Maricaulaceae</taxon>
        <taxon>Glycocaulis</taxon>
    </lineage>
</organism>
<reference evidence="1 2" key="1">
    <citation type="submission" date="2016-12" db="EMBL/GenBank/DDBJ databases">
        <title>The genome of dimorphic prosthecate Glycocaulis alkaliphilus 6b-8t, isolated from crude oil dictates its adaptability in petroleum environments.</title>
        <authorList>
            <person name="Wu X.-L."/>
            <person name="Geng S."/>
        </authorList>
    </citation>
    <scope>NUCLEOTIDE SEQUENCE [LARGE SCALE GENOMIC DNA]</scope>
    <source>
        <strain evidence="1 2">6B-8</strain>
    </source>
</reference>
<keyword evidence="2" id="KW-1185">Reference proteome</keyword>
<dbReference type="Proteomes" id="UP000286954">
    <property type="component" value="Chromosome"/>
</dbReference>
<dbReference type="KEGG" id="gak:X907_1059"/>
<dbReference type="InterPro" id="IPR018676">
    <property type="entry name" value="DUF2149"/>
</dbReference>
<evidence type="ECO:0000313" key="1">
    <source>
        <dbReference type="EMBL" id="AZU03597.1"/>
    </source>
</evidence>
<dbReference type="AlphaFoldDB" id="A0A3T0E8P9"/>
<dbReference type="OrthoDB" id="199365at2"/>
<name>A0A3T0E8P9_9PROT</name>
<dbReference type="Pfam" id="PF09919">
    <property type="entry name" value="DUF2149"/>
    <property type="match status" value="1"/>
</dbReference>
<gene>
    <name evidence="1" type="ORF">X907_1059</name>
</gene>
<evidence type="ECO:0000313" key="2">
    <source>
        <dbReference type="Proteomes" id="UP000286954"/>
    </source>
</evidence>
<dbReference type="EMBL" id="CP018911">
    <property type="protein sequence ID" value="AZU03597.1"/>
    <property type="molecule type" value="Genomic_DNA"/>
</dbReference>
<protein>
    <submittedName>
        <fullName evidence="1">Uncharacterized protein</fullName>
    </submittedName>
</protein>
<sequence>MARHRKFLGSGDDDDPLSGLTNLFDLAMVFAVALLVALVQRLEISELLTERDVTIVKNPGTEQMEIIIKRGAEISTYSVTDLSEQGGEQGRRVGSAYELEDGTIIYVPDGGGP</sequence>
<dbReference type="RefSeq" id="WP_127565962.1">
    <property type="nucleotide sequence ID" value="NZ_BMFB01000005.1"/>
</dbReference>